<protein>
    <submittedName>
        <fullName evidence="1">Uncharacterized protein</fullName>
    </submittedName>
</protein>
<dbReference type="Proteomes" id="UP000003786">
    <property type="component" value="Chromosome 4"/>
</dbReference>
<proteinExistence type="predicted"/>
<name>J4DAJ1_THEOR</name>
<dbReference type="eggNOG" id="ENOG502QXF2">
    <property type="taxonomic scope" value="Eukaryota"/>
</dbReference>
<evidence type="ECO:0000313" key="2">
    <source>
        <dbReference type="Proteomes" id="UP000003786"/>
    </source>
</evidence>
<gene>
    <name evidence="1" type="ORF">TOT_040000396</name>
</gene>
<reference evidence="1 2" key="1">
    <citation type="journal article" date="2012" name="MBio">
        <title>Comparative genome analysis of three eukaryotic parasites with differing abilities to transform leukocytes reveals key mediators of Theileria-induced leukocyte transformation.</title>
        <authorList>
            <person name="Hayashida K."/>
            <person name="Hara Y."/>
            <person name="Abe T."/>
            <person name="Yamasaki C."/>
            <person name="Toyoda A."/>
            <person name="Kosuge T."/>
            <person name="Suzuki Y."/>
            <person name="Sato Y."/>
            <person name="Kawashima S."/>
            <person name="Katayama T."/>
            <person name="Wakaguri H."/>
            <person name="Inoue N."/>
            <person name="Homma K."/>
            <person name="Tada-Umezaki M."/>
            <person name="Yagi Y."/>
            <person name="Fujii Y."/>
            <person name="Habara T."/>
            <person name="Kanehisa M."/>
            <person name="Watanabe H."/>
            <person name="Ito K."/>
            <person name="Gojobori T."/>
            <person name="Sugawara H."/>
            <person name="Imanishi T."/>
            <person name="Weir W."/>
            <person name="Gardner M."/>
            <person name="Pain A."/>
            <person name="Shiels B."/>
            <person name="Hattori M."/>
            <person name="Nene V."/>
            <person name="Sugimoto C."/>
        </authorList>
    </citation>
    <scope>NUCLEOTIDE SEQUENCE [LARGE SCALE GENOMIC DNA]</scope>
    <source>
        <strain evidence="1 2">Shintoku</strain>
    </source>
</reference>
<dbReference type="KEGG" id="tot:TOT_040000396"/>
<sequence length="814" mass="93930">MDQKIYSFLKQVYVSNHNKKIHFLNEDYYNFVNKSESFKLFDYCSNYSICFSSKDVLNKCLNSPALFTITDQNIKYGSFALSPVYSLIVTIKCEYFNRNSTLSSYTFKVNLDHFTKHPHFINHISVNINGTVLLLSSDVACFLVNTPYELSKFAESDCNGCNLTLTEQINGNLLMKGMALNDNIHVVKASWNPVFSNAFVIVTNEYVRASSSGKDSEFVMDFSSCEYMSFIRIYNLDRGLEEPMYELSISERMCRLGQNSGSDTNFKFQKTRGRLVDIFINSNDKSSLGSFTLFALSNYGYMFCYCPIIMNTMYDFTKNTPLIKKCLELSKKGFKTKFGKQAANNRKTNSENGNNESYELKKFIANINKYLIGNRADLEFYPVVIRLLSNDFIPDCNLIYSYPVFESFMVLSTEPLIIIVSQSDSKISVYRPKLDLYPSTSTFYDASLLNAMHMCFHTECMDLDSKGKMSLKQLSQSDFLYYSRKAVYHFNYNNGLSFGPLFDQKQFSQSFYSEPILIKSNKRGKENNELAQLNDVLSIIITHEFNRNGCKNLELANSIMMTKYTQSDTAESSQNLTITYASTLTMPSLSATPNELEQIIKTNTDLFMKINNAKKMVNGYKEIFKSLKSSSDKEDMNEKSVEMIKGLAKLDSDVITNLELLPVYEKAVSEYVTMSNESSELIDDFFNETIDHYHTLFNQVKARIAKINERRKWMSARHSEIMQALLLYNSVKNVEDTVEQVSNMISEFHLRYSNIILSKFDEHMNSYTFVPSTLLNKTIEMDHWFYTAYKNNVDMMYKIYSRIKTIRTSMDTMI</sequence>
<dbReference type="OrthoDB" id="361113at2759"/>
<dbReference type="OMA" id="VTIKCEY"/>
<dbReference type="AlphaFoldDB" id="J4DAJ1"/>
<organism evidence="1 2">
    <name type="scientific">Theileria orientalis strain Shintoku</name>
    <dbReference type="NCBI Taxonomy" id="869250"/>
    <lineage>
        <taxon>Eukaryota</taxon>
        <taxon>Sar</taxon>
        <taxon>Alveolata</taxon>
        <taxon>Apicomplexa</taxon>
        <taxon>Aconoidasida</taxon>
        <taxon>Piroplasmida</taxon>
        <taxon>Theileriidae</taxon>
        <taxon>Theileria</taxon>
    </lineage>
</organism>
<dbReference type="GeneID" id="20716462"/>
<keyword evidence="2" id="KW-1185">Reference proteome</keyword>
<evidence type="ECO:0000313" key="1">
    <source>
        <dbReference type="EMBL" id="BAM42020.1"/>
    </source>
</evidence>
<dbReference type="EMBL" id="AP011949">
    <property type="protein sequence ID" value="BAM42020.1"/>
    <property type="molecule type" value="Genomic_DNA"/>
</dbReference>
<dbReference type="VEuPathDB" id="PiroplasmaDB:TOT_040000396"/>
<dbReference type="RefSeq" id="XP_009692321.1">
    <property type="nucleotide sequence ID" value="XM_009694026.1"/>
</dbReference>
<accession>J4DAJ1</accession>